<evidence type="ECO:0000259" key="2">
    <source>
        <dbReference type="Pfam" id="PF00501"/>
    </source>
</evidence>
<dbReference type="EMBL" id="CP068570">
    <property type="protein sequence ID" value="QQZ49211.1"/>
    <property type="molecule type" value="Genomic_DNA"/>
</dbReference>
<sequence length="123" mass="13002">MAILALNSDRYTEFLSAVWWLGAAVVPMNIRWTAAEHAYSLKDSGARVLFVDATFAGMAAGLTQACPELTTLVLCEDGPAPGDMLAYEDLLAAAAPSPTPRPAARTWPASTTPAAPRASPRAW</sequence>
<dbReference type="InterPro" id="IPR000873">
    <property type="entry name" value="AMP-dep_synth/lig_dom"/>
</dbReference>
<feature type="domain" description="AMP-dependent synthetase/ligase" evidence="2">
    <location>
        <begin position="2"/>
        <end position="95"/>
    </location>
</feature>
<dbReference type="Pfam" id="PF00501">
    <property type="entry name" value="AMP-binding"/>
    <property type="match status" value="1"/>
</dbReference>
<dbReference type="InterPro" id="IPR042099">
    <property type="entry name" value="ANL_N_sf"/>
</dbReference>
<organism evidence="3">
    <name type="scientific">Phenylobacterium glaciei</name>
    <dbReference type="NCBI Taxonomy" id="2803784"/>
    <lineage>
        <taxon>Bacteria</taxon>
        <taxon>Pseudomonadati</taxon>
        <taxon>Pseudomonadota</taxon>
        <taxon>Alphaproteobacteria</taxon>
        <taxon>Caulobacterales</taxon>
        <taxon>Caulobacteraceae</taxon>
        <taxon>Phenylobacterium</taxon>
    </lineage>
</organism>
<protein>
    <submittedName>
        <fullName evidence="3">AMP-binding protein</fullName>
    </submittedName>
</protein>
<proteinExistence type="predicted"/>
<evidence type="ECO:0000313" key="3">
    <source>
        <dbReference type="EMBL" id="QQZ49211.1"/>
    </source>
</evidence>
<dbReference type="Gene3D" id="3.40.50.12780">
    <property type="entry name" value="N-terminal domain of ligase-like"/>
    <property type="match status" value="1"/>
</dbReference>
<evidence type="ECO:0000256" key="1">
    <source>
        <dbReference type="SAM" id="MobiDB-lite"/>
    </source>
</evidence>
<feature type="region of interest" description="Disordered" evidence="1">
    <location>
        <begin position="96"/>
        <end position="123"/>
    </location>
</feature>
<dbReference type="SUPFAM" id="SSF56801">
    <property type="entry name" value="Acetyl-CoA synthetase-like"/>
    <property type="match status" value="1"/>
</dbReference>
<gene>
    <name evidence="3" type="ORF">JKL49_19075</name>
</gene>
<dbReference type="AlphaFoldDB" id="A0A974P0Z8"/>
<reference evidence="3" key="1">
    <citation type="submission" date="2021-01" db="EMBL/GenBank/DDBJ databases">
        <title>Genome sequence of Phenylobacterium sp. 20VBR1 isolated from a valley glaceir, Ny-Alesund, Svalbard.</title>
        <authorList>
            <person name="Thomas F.A."/>
            <person name="Krishnan K.P."/>
            <person name="Sinha R.K."/>
        </authorList>
    </citation>
    <scope>NUCLEOTIDE SEQUENCE</scope>
    <source>
        <strain evidence="3">20VBR1</strain>
    </source>
</reference>
<name>A0A974P0Z8_9CAUL</name>
<accession>A0A974P0Z8</accession>